<gene>
    <name evidence="2" type="ORF">J5N97_005364</name>
</gene>
<reference evidence="2" key="1">
    <citation type="submission" date="2021-03" db="EMBL/GenBank/DDBJ databases">
        <authorList>
            <person name="Li Z."/>
            <person name="Yang C."/>
        </authorList>
    </citation>
    <scope>NUCLEOTIDE SEQUENCE</scope>
    <source>
        <strain evidence="2">Dzin_1.0</strain>
        <tissue evidence="2">Leaf</tissue>
    </source>
</reference>
<organism evidence="2 3">
    <name type="scientific">Dioscorea zingiberensis</name>
    <dbReference type="NCBI Taxonomy" id="325984"/>
    <lineage>
        <taxon>Eukaryota</taxon>
        <taxon>Viridiplantae</taxon>
        <taxon>Streptophyta</taxon>
        <taxon>Embryophyta</taxon>
        <taxon>Tracheophyta</taxon>
        <taxon>Spermatophyta</taxon>
        <taxon>Magnoliopsida</taxon>
        <taxon>Liliopsida</taxon>
        <taxon>Dioscoreales</taxon>
        <taxon>Dioscoreaceae</taxon>
        <taxon>Dioscorea</taxon>
    </lineage>
</organism>
<reference evidence="2" key="2">
    <citation type="journal article" date="2022" name="Hortic Res">
        <title>The genome of Dioscorea zingiberensis sheds light on the biosynthesis, origin and evolution of the medicinally important diosgenin saponins.</title>
        <authorList>
            <person name="Li Y."/>
            <person name="Tan C."/>
            <person name="Li Z."/>
            <person name="Guo J."/>
            <person name="Li S."/>
            <person name="Chen X."/>
            <person name="Wang C."/>
            <person name="Dai X."/>
            <person name="Yang H."/>
            <person name="Song W."/>
            <person name="Hou L."/>
            <person name="Xu J."/>
            <person name="Tong Z."/>
            <person name="Xu A."/>
            <person name="Yuan X."/>
            <person name="Wang W."/>
            <person name="Yang Q."/>
            <person name="Chen L."/>
            <person name="Sun Z."/>
            <person name="Wang K."/>
            <person name="Pan B."/>
            <person name="Chen J."/>
            <person name="Bao Y."/>
            <person name="Liu F."/>
            <person name="Qi X."/>
            <person name="Gang D.R."/>
            <person name="Wen J."/>
            <person name="Li J."/>
        </authorList>
    </citation>
    <scope>NUCLEOTIDE SEQUENCE</scope>
    <source>
        <strain evidence="2">Dzin_1.0</strain>
    </source>
</reference>
<proteinExistence type="predicted"/>
<name>A0A9D5DA24_9LILI</name>
<keyword evidence="3" id="KW-1185">Reference proteome</keyword>
<evidence type="ECO:0000313" key="2">
    <source>
        <dbReference type="EMBL" id="KAJ0987008.1"/>
    </source>
</evidence>
<dbReference type="EMBL" id="JAGGNH010000001">
    <property type="protein sequence ID" value="KAJ0987008.1"/>
    <property type="molecule type" value="Genomic_DNA"/>
</dbReference>
<evidence type="ECO:0000256" key="1">
    <source>
        <dbReference type="SAM" id="MobiDB-lite"/>
    </source>
</evidence>
<accession>A0A9D5DA24</accession>
<dbReference type="AlphaFoldDB" id="A0A9D5DA24"/>
<feature type="region of interest" description="Disordered" evidence="1">
    <location>
        <begin position="115"/>
        <end position="188"/>
    </location>
</feature>
<sequence>MEERKHWVQSGMIGKRICNQPHRALAPSPLLFVPSPANLIGGAQAGKTRAPFLLLSSPLSAGVRLYARQRPPPRRCLLLRPGCQPFGSRRPSAATRRSPSRHLRLCAVHAACSSAGALRPPPRDAASVATQPPEHTAPPATGRPPLMPRLSTCSCSPRAQPPPSAAGCRPPCSPPVNSPTRFGALASY</sequence>
<comment type="caution">
    <text evidence="2">The sequence shown here is derived from an EMBL/GenBank/DDBJ whole genome shotgun (WGS) entry which is preliminary data.</text>
</comment>
<dbReference type="Proteomes" id="UP001085076">
    <property type="component" value="Miscellaneous, Linkage group lg01"/>
</dbReference>
<evidence type="ECO:0000313" key="3">
    <source>
        <dbReference type="Proteomes" id="UP001085076"/>
    </source>
</evidence>
<protein>
    <submittedName>
        <fullName evidence="2">Uncharacterized protein</fullName>
    </submittedName>
</protein>